<dbReference type="EC" id="2.1.3.15" evidence="5"/>
<dbReference type="InterPro" id="IPR034733">
    <property type="entry name" value="AcCoA_carboxyl_beta"/>
</dbReference>
<comment type="similarity">
    <text evidence="5">Belongs to the AccD/PCCB family.</text>
</comment>
<dbReference type="GO" id="GO:0005524">
    <property type="term" value="F:ATP binding"/>
    <property type="evidence" value="ECO:0007669"/>
    <property type="project" value="UniProtKB-KW"/>
</dbReference>
<comment type="caution">
    <text evidence="5">Lacks conserved residue(s) required for the propagation of feature annotation.</text>
</comment>
<keyword evidence="1 5" id="KW-0444">Lipid biosynthesis</keyword>
<dbReference type="GO" id="GO:2001295">
    <property type="term" value="P:malonyl-CoA biosynthetic process"/>
    <property type="evidence" value="ECO:0007669"/>
    <property type="project" value="UniProtKB-UniRule"/>
</dbReference>
<accession>A0A0U4VXC3</accession>
<comment type="cofactor">
    <cofactor evidence="5">
        <name>Zn(2+)</name>
        <dbReference type="ChEBI" id="CHEBI:29105"/>
    </cofactor>
    <text evidence="5">Binds 1 zinc ion per subunit.</text>
</comment>
<dbReference type="PANTHER" id="PTHR42995:SF5">
    <property type="entry name" value="ACETYL-COENZYME A CARBOXYLASE CARBOXYL TRANSFERASE SUBUNIT BETA, CHLOROPLASTIC"/>
    <property type="match status" value="1"/>
</dbReference>
<dbReference type="HAMAP" id="MF_01395">
    <property type="entry name" value="AcetylCoA_CT_beta"/>
    <property type="match status" value="1"/>
</dbReference>
<organism evidence="6 7">
    <name type="scientific">Aerococcus urinaeequi</name>
    <dbReference type="NCBI Taxonomy" id="51665"/>
    <lineage>
        <taxon>Bacteria</taxon>
        <taxon>Bacillati</taxon>
        <taxon>Bacillota</taxon>
        <taxon>Bacilli</taxon>
        <taxon>Lactobacillales</taxon>
        <taxon>Aerococcaceae</taxon>
        <taxon>Aerococcus</taxon>
    </lineage>
</organism>
<feature type="binding site" evidence="5">
    <location>
        <position position="58"/>
    </location>
    <ligand>
        <name>Zn(2+)</name>
        <dbReference type="ChEBI" id="CHEBI:29105"/>
    </ligand>
</feature>
<dbReference type="InterPro" id="IPR011762">
    <property type="entry name" value="COA_CT_N"/>
</dbReference>
<evidence type="ECO:0000313" key="6">
    <source>
        <dbReference type="EMBL" id="WAT25363.1"/>
    </source>
</evidence>
<dbReference type="Pfam" id="PF01039">
    <property type="entry name" value="Carboxyl_trans"/>
    <property type="match status" value="1"/>
</dbReference>
<keyword evidence="5" id="KW-0275">Fatty acid biosynthesis</keyword>
<dbReference type="GO" id="GO:0016743">
    <property type="term" value="F:carboxyl- or carbamoyltransferase activity"/>
    <property type="evidence" value="ECO:0007669"/>
    <property type="project" value="UniProtKB-UniRule"/>
</dbReference>
<evidence type="ECO:0000256" key="2">
    <source>
        <dbReference type="ARBA" id="ARBA00022679"/>
    </source>
</evidence>
<dbReference type="InterPro" id="IPR029045">
    <property type="entry name" value="ClpP/crotonase-like_dom_sf"/>
</dbReference>
<keyword evidence="5" id="KW-0547">Nucleotide-binding</keyword>
<feature type="binding site" evidence="5">
    <location>
        <position position="40"/>
    </location>
    <ligand>
        <name>Zn(2+)</name>
        <dbReference type="ChEBI" id="CHEBI:29105"/>
    </ligand>
</feature>
<keyword evidence="4 5" id="KW-0443">Lipid metabolism</keyword>
<dbReference type="GO" id="GO:0003989">
    <property type="term" value="F:acetyl-CoA carboxylase activity"/>
    <property type="evidence" value="ECO:0007669"/>
    <property type="project" value="InterPro"/>
</dbReference>
<dbReference type="Gene3D" id="3.90.226.10">
    <property type="entry name" value="2-enoyl-CoA Hydratase, Chain A, domain 1"/>
    <property type="match status" value="1"/>
</dbReference>
<evidence type="ECO:0000256" key="4">
    <source>
        <dbReference type="ARBA" id="ARBA00023098"/>
    </source>
</evidence>
<evidence type="ECO:0000256" key="1">
    <source>
        <dbReference type="ARBA" id="ARBA00022516"/>
    </source>
</evidence>
<dbReference type="NCBIfam" id="TIGR00515">
    <property type="entry name" value="accD"/>
    <property type="match status" value="1"/>
</dbReference>
<evidence type="ECO:0000313" key="7">
    <source>
        <dbReference type="Proteomes" id="UP001164714"/>
    </source>
</evidence>
<comment type="pathway">
    <text evidence="5">Lipid metabolism; malonyl-CoA biosynthesis; malonyl-CoA from acetyl-CoA: step 1/1.</text>
</comment>
<dbReference type="KEGG" id="aui:APT62_05245"/>
<sequence length="299" mass="33069">MALKRRKAYIPMPEEDQAKSSLPTDPNNQAFVPDGMWQKCPQCHQTILTDDLGAEKICPHCQYHFRISSSERLANVVDKGTFVEMFQLRDNRNEDPLGFPKYLEKKEKARATTGLDEAVVTGVGEIFGYRTAIGVMDSFFMMGSMGTGLGEKIKNLFNYATEHQLPVVLFTASGGARMQEGTLSLMQMAKISIAVQNHSKAGLLYIPVLTDPTTGGVTASFAMEGDITIAEPGALIGFAGKRVIEQTIRQQLPEGFQTAEHQLQHGFIDMIVERWRQKIVIAELLQMHGVAKGGARFES</sequence>
<dbReference type="PROSITE" id="PS50980">
    <property type="entry name" value="COA_CT_NTER"/>
    <property type="match status" value="1"/>
</dbReference>
<keyword evidence="5" id="KW-0067">ATP-binding</keyword>
<keyword evidence="6" id="KW-0436">Ligase</keyword>
<keyword evidence="5" id="KW-0963">Cytoplasm</keyword>
<feature type="binding site" evidence="5">
    <location>
        <position position="43"/>
    </location>
    <ligand>
        <name>Zn(2+)</name>
        <dbReference type="ChEBI" id="CHEBI:29105"/>
    </ligand>
</feature>
<keyword evidence="2 5" id="KW-0808">Transferase</keyword>
<dbReference type="InterPro" id="IPR000438">
    <property type="entry name" value="Acetyl_CoA_COase_Trfase_b_su"/>
</dbReference>
<comment type="function">
    <text evidence="5">Component of the acetyl coenzyme A carboxylase (ACC) complex. Biotin carboxylase (BC) catalyzes the carboxylation of biotin on its carrier protein (BCCP) and then the CO(2) group is transferred by the transcarboxylase to acetyl-CoA to form malonyl-CoA.</text>
</comment>
<comment type="subunit">
    <text evidence="5">Acetyl-CoA carboxylase is a heterohexamer composed of biotin carboxyl carrier protein (AccB), biotin carboxylase (AccC) and two subunits each of ACCase subunit alpha (AccA) and ACCase subunit beta (AccD).</text>
</comment>
<dbReference type="AlphaFoldDB" id="A0A0U4VXC3"/>
<evidence type="ECO:0000256" key="5">
    <source>
        <dbReference type="HAMAP-Rule" id="MF_01395"/>
    </source>
</evidence>
<dbReference type="PANTHER" id="PTHR42995">
    <property type="entry name" value="ACETYL-COENZYME A CARBOXYLASE CARBOXYL TRANSFERASE SUBUNIT BETA, CHLOROPLASTIC"/>
    <property type="match status" value="1"/>
</dbReference>
<dbReference type="EMBL" id="CP114063">
    <property type="protein sequence ID" value="WAT25363.1"/>
    <property type="molecule type" value="Genomic_DNA"/>
</dbReference>
<reference evidence="6" key="1">
    <citation type="submission" date="2022-12" db="EMBL/GenBank/DDBJ databases">
        <title>Whole genome sequence analysis of a duck derived balloon bacteium Aerococcus urinaeequi henan2020.</title>
        <authorList>
            <person name="Zhang H."/>
            <person name="Qiao H.X."/>
            <person name="Bian C.Z."/>
            <person name="Shu J.C."/>
        </authorList>
    </citation>
    <scope>NUCLEOTIDE SEQUENCE</scope>
    <source>
        <strain evidence="6">2020-HN-1</strain>
    </source>
</reference>
<evidence type="ECO:0000256" key="3">
    <source>
        <dbReference type="ARBA" id="ARBA00022771"/>
    </source>
</evidence>
<dbReference type="GO" id="GO:0009317">
    <property type="term" value="C:acetyl-CoA carboxylase complex"/>
    <property type="evidence" value="ECO:0007669"/>
    <property type="project" value="InterPro"/>
</dbReference>
<comment type="subcellular location">
    <subcellularLocation>
        <location evidence="5">Cytoplasm</location>
    </subcellularLocation>
</comment>
<dbReference type="PRINTS" id="PR01070">
    <property type="entry name" value="ACCCTRFRASEB"/>
</dbReference>
<name>A0A0U4VXC3_9LACT</name>
<proteinExistence type="inferred from homology"/>
<dbReference type="RefSeq" id="WP_048728067.1">
    <property type="nucleotide sequence ID" value="NZ_CANSXX010000027.1"/>
</dbReference>
<dbReference type="GO" id="GO:0008270">
    <property type="term" value="F:zinc ion binding"/>
    <property type="evidence" value="ECO:0007669"/>
    <property type="project" value="UniProtKB-UniRule"/>
</dbReference>
<gene>
    <name evidence="5 6" type="primary">accD</name>
    <name evidence="6" type="ORF">OZ415_04675</name>
</gene>
<keyword evidence="3 5" id="KW-0863">Zinc-finger</keyword>
<feature type="binding site" evidence="5">
    <location>
        <position position="61"/>
    </location>
    <ligand>
        <name>Zn(2+)</name>
        <dbReference type="ChEBI" id="CHEBI:29105"/>
    </ligand>
</feature>
<dbReference type="OrthoDB" id="9772975at2"/>
<comment type="catalytic activity">
    <reaction evidence="5">
        <text>N(6)-carboxybiotinyl-L-lysyl-[protein] + acetyl-CoA = N(6)-biotinyl-L-lysyl-[protein] + malonyl-CoA</text>
        <dbReference type="Rhea" id="RHEA:54728"/>
        <dbReference type="Rhea" id="RHEA-COMP:10505"/>
        <dbReference type="Rhea" id="RHEA-COMP:10506"/>
        <dbReference type="ChEBI" id="CHEBI:57288"/>
        <dbReference type="ChEBI" id="CHEBI:57384"/>
        <dbReference type="ChEBI" id="CHEBI:83144"/>
        <dbReference type="ChEBI" id="CHEBI:83145"/>
        <dbReference type="EC" id="2.1.3.15"/>
    </reaction>
</comment>
<keyword evidence="5" id="KW-0479">Metal-binding</keyword>
<keyword evidence="5" id="KW-0862">Zinc</keyword>
<dbReference type="Proteomes" id="UP001164714">
    <property type="component" value="Chromosome"/>
</dbReference>
<protein>
    <recommendedName>
        <fullName evidence="5">Acetyl-coenzyme A carboxylase carboxyl transferase subunit beta</fullName>
        <shortName evidence="5">ACCase subunit beta</shortName>
        <shortName evidence="5">Acetyl-CoA carboxylase carboxyltransferase subunit beta</shortName>
        <ecNumber evidence="5">2.1.3.15</ecNumber>
    </recommendedName>
</protein>
<keyword evidence="5" id="KW-0276">Fatty acid metabolism</keyword>
<dbReference type="SUPFAM" id="SSF52096">
    <property type="entry name" value="ClpP/crotonase"/>
    <property type="match status" value="1"/>
</dbReference>
<dbReference type="GO" id="GO:0006633">
    <property type="term" value="P:fatty acid biosynthetic process"/>
    <property type="evidence" value="ECO:0007669"/>
    <property type="project" value="UniProtKB-KW"/>
</dbReference>